<dbReference type="InterPro" id="IPR012373">
    <property type="entry name" value="Ferrdict_sens_TM"/>
</dbReference>
<keyword evidence="4" id="KW-1185">Reference proteome</keyword>
<proteinExistence type="predicted"/>
<name>A0A1T4TCY8_9BACT</name>
<dbReference type="InterPro" id="IPR032508">
    <property type="entry name" value="FecR_C"/>
</dbReference>
<dbReference type="Pfam" id="PF04773">
    <property type="entry name" value="FecR"/>
    <property type="match status" value="1"/>
</dbReference>
<dbReference type="EMBL" id="FUWZ01000004">
    <property type="protein sequence ID" value="SKA38028.1"/>
    <property type="molecule type" value="Genomic_DNA"/>
</dbReference>
<organism evidence="3 4">
    <name type="scientific">Chitinophaga eiseniae</name>
    <dbReference type="NCBI Taxonomy" id="634771"/>
    <lineage>
        <taxon>Bacteria</taxon>
        <taxon>Pseudomonadati</taxon>
        <taxon>Bacteroidota</taxon>
        <taxon>Chitinophagia</taxon>
        <taxon>Chitinophagales</taxon>
        <taxon>Chitinophagaceae</taxon>
        <taxon>Chitinophaga</taxon>
    </lineage>
</organism>
<feature type="domain" description="FecR protein" evidence="1">
    <location>
        <begin position="185"/>
        <end position="281"/>
    </location>
</feature>
<dbReference type="STRING" id="634771.SAMN04488128_104381"/>
<gene>
    <name evidence="3" type="ORF">SAMN04488128_104381</name>
</gene>
<sequence length="391" mass="42762">MEPNKFPADLLQKYLAGAITEPESEALFAWLKENPAAAEQNEALEKVLQDSYHTSFTAETPLPAGASQRILDRLMVSVAAEGTGIVRPIPLWRRPWVRYAAAAMLIAALAVPAARMLTSRKKMPAPAPVAIAGGTSRAMLKLANGKEIMLDSTRGSIVQEPGLTVRNDSGRLNYQGATAAVEYHTLTTPRGGQYRIELPDGTAVWLNAASSITYPTAFTDKVRAVIITGEAYFEVAANARQPFRVDVNGKATVEVLGTRFNVNAYTDEANLRTTLLDGSVRVNHQQTSVVLKPGQQAAISGEGLQLVEHPDLEIAMAWKNGSFQFDHAHLKEVLRQMARWYDVTVVYEPGSADIVFSGEIKRDLDLPQALIVLEKMGVRFRIEGKQLIVMP</sequence>
<dbReference type="PANTHER" id="PTHR30273">
    <property type="entry name" value="PERIPLASMIC SIGNAL SENSOR AND SIGMA FACTOR ACTIVATOR FECR-RELATED"/>
    <property type="match status" value="1"/>
</dbReference>
<dbReference type="PANTHER" id="PTHR30273:SF2">
    <property type="entry name" value="PROTEIN FECR"/>
    <property type="match status" value="1"/>
</dbReference>
<evidence type="ECO:0000313" key="3">
    <source>
        <dbReference type="EMBL" id="SKA38028.1"/>
    </source>
</evidence>
<dbReference type="Proteomes" id="UP000190367">
    <property type="component" value="Unassembled WGS sequence"/>
</dbReference>
<dbReference type="InterPro" id="IPR006860">
    <property type="entry name" value="FecR"/>
</dbReference>
<protein>
    <recommendedName>
        <fullName evidence="5">FecR protein</fullName>
    </recommendedName>
</protein>
<dbReference type="GO" id="GO:0016989">
    <property type="term" value="F:sigma factor antagonist activity"/>
    <property type="evidence" value="ECO:0007669"/>
    <property type="project" value="TreeGrafter"/>
</dbReference>
<evidence type="ECO:0000259" key="2">
    <source>
        <dbReference type="Pfam" id="PF16344"/>
    </source>
</evidence>
<feature type="domain" description="Protein FecR C-terminal" evidence="2">
    <location>
        <begin position="323"/>
        <end position="389"/>
    </location>
</feature>
<dbReference type="OrthoDB" id="640652at2"/>
<dbReference type="Pfam" id="PF16344">
    <property type="entry name" value="FecR_C"/>
    <property type="match status" value="1"/>
</dbReference>
<dbReference type="RefSeq" id="WP_078671732.1">
    <property type="nucleotide sequence ID" value="NZ_FUWZ01000004.1"/>
</dbReference>
<accession>A0A1T4TCY8</accession>
<reference evidence="4" key="1">
    <citation type="submission" date="2017-02" db="EMBL/GenBank/DDBJ databases">
        <authorList>
            <person name="Varghese N."/>
            <person name="Submissions S."/>
        </authorList>
    </citation>
    <scope>NUCLEOTIDE SEQUENCE [LARGE SCALE GENOMIC DNA]</scope>
    <source>
        <strain evidence="4">DSM 22224</strain>
    </source>
</reference>
<dbReference type="AlphaFoldDB" id="A0A1T4TCY8"/>
<dbReference type="Gene3D" id="2.60.120.1440">
    <property type="match status" value="1"/>
</dbReference>
<evidence type="ECO:0008006" key="5">
    <source>
        <dbReference type="Google" id="ProtNLM"/>
    </source>
</evidence>
<evidence type="ECO:0000313" key="4">
    <source>
        <dbReference type="Proteomes" id="UP000190367"/>
    </source>
</evidence>
<dbReference type="Gene3D" id="3.55.50.30">
    <property type="match status" value="1"/>
</dbReference>
<evidence type="ECO:0000259" key="1">
    <source>
        <dbReference type="Pfam" id="PF04773"/>
    </source>
</evidence>